<sequence length="47" mass="4893">MEAFSGVFTLAGAIMALSGVFFALRGKSAGMEWMILGALSLLVGWLA</sequence>
<keyword evidence="1" id="KW-0472">Membrane</keyword>
<reference evidence="2 3" key="1">
    <citation type="submission" date="2018-04" db="EMBL/GenBank/DDBJ databases">
        <title>Genomic Encyclopedia of Archaeal and Bacterial Type Strains, Phase II (KMG-II): from individual species to whole genera.</title>
        <authorList>
            <person name="Goeker M."/>
        </authorList>
    </citation>
    <scope>NUCLEOTIDE SEQUENCE [LARGE SCALE GENOMIC DNA]</scope>
    <source>
        <strain evidence="2 3">DSM 45787</strain>
    </source>
</reference>
<name>A0A2T6BU70_9BACL</name>
<proteinExistence type="predicted"/>
<keyword evidence="1" id="KW-0812">Transmembrane</keyword>
<organism evidence="2 3">
    <name type="scientific">Melghirimyces profundicolus</name>
    <dbReference type="NCBI Taxonomy" id="1242148"/>
    <lineage>
        <taxon>Bacteria</taxon>
        <taxon>Bacillati</taxon>
        <taxon>Bacillota</taxon>
        <taxon>Bacilli</taxon>
        <taxon>Bacillales</taxon>
        <taxon>Thermoactinomycetaceae</taxon>
        <taxon>Melghirimyces</taxon>
    </lineage>
</organism>
<comment type="caution">
    <text evidence="2">The sequence shown here is derived from an EMBL/GenBank/DDBJ whole genome shotgun (WGS) entry which is preliminary data.</text>
</comment>
<evidence type="ECO:0000313" key="3">
    <source>
        <dbReference type="Proteomes" id="UP000244240"/>
    </source>
</evidence>
<accession>A0A2T6BU70</accession>
<dbReference type="EMBL" id="QBKR01000011">
    <property type="protein sequence ID" value="PTX59638.1"/>
    <property type="molecule type" value="Genomic_DNA"/>
</dbReference>
<feature type="transmembrane region" description="Helical" evidence="1">
    <location>
        <begin position="6"/>
        <end position="24"/>
    </location>
</feature>
<keyword evidence="1" id="KW-1133">Transmembrane helix</keyword>
<protein>
    <submittedName>
        <fullName evidence="2">Uncharacterized protein</fullName>
    </submittedName>
</protein>
<keyword evidence="3" id="KW-1185">Reference proteome</keyword>
<dbReference type="AlphaFoldDB" id="A0A2T6BU70"/>
<gene>
    <name evidence="2" type="ORF">C8P63_11173</name>
</gene>
<evidence type="ECO:0000313" key="2">
    <source>
        <dbReference type="EMBL" id="PTX59638.1"/>
    </source>
</evidence>
<dbReference type="Proteomes" id="UP000244240">
    <property type="component" value="Unassembled WGS sequence"/>
</dbReference>
<evidence type="ECO:0000256" key="1">
    <source>
        <dbReference type="SAM" id="Phobius"/>
    </source>
</evidence>